<dbReference type="PANTHER" id="PTHR12184">
    <property type="entry name" value="UBIQUINOL-CYTOCHROME C REDUCTASE COMPLEX ASSEMBLY FACTOR 1 FAMILY MEMBER"/>
    <property type="match status" value="1"/>
</dbReference>
<dbReference type="InterPro" id="IPR007129">
    <property type="entry name" value="Ubiqinol_cyt_c_chaperone_CPB3"/>
</dbReference>
<evidence type="ECO:0000259" key="2">
    <source>
        <dbReference type="Pfam" id="PF03981"/>
    </source>
</evidence>
<protein>
    <recommendedName>
        <fullName evidence="2">Ubiquinol-cytochrome c chaperone domain-containing protein</fullName>
    </recommendedName>
</protein>
<dbReference type="EMBL" id="RQTK01001354">
    <property type="protein sequence ID" value="RUS70680.1"/>
    <property type="molecule type" value="Genomic_DNA"/>
</dbReference>
<organism evidence="3 4">
    <name type="scientific">Elysia chlorotica</name>
    <name type="common">Eastern emerald elysia</name>
    <name type="synonym">Sea slug</name>
    <dbReference type="NCBI Taxonomy" id="188477"/>
    <lineage>
        <taxon>Eukaryota</taxon>
        <taxon>Metazoa</taxon>
        <taxon>Spiralia</taxon>
        <taxon>Lophotrochozoa</taxon>
        <taxon>Mollusca</taxon>
        <taxon>Gastropoda</taxon>
        <taxon>Heterobranchia</taxon>
        <taxon>Euthyneura</taxon>
        <taxon>Panpulmonata</taxon>
        <taxon>Sacoglossa</taxon>
        <taxon>Placobranchoidea</taxon>
        <taxon>Plakobranchidae</taxon>
        <taxon>Elysia</taxon>
    </lineage>
</organism>
<dbReference type="GO" id="GO:0005739">
    <property type="term" value="C:mitochondrion"/>
    <property type="evidence" value="ECO:0007669"/>
    <property type="project" value="TreeGrafter"/>
</dbReference>
<dbReference type="InterPro" id="IPR021150">
    <property type="entry name" value="Ubiq_cyt_c_chap"/>
</dbReference>
<evidence type="ECO:0000256" key="1">
    <source>
        <dbReference type="ARBA" id="ARBA00006407"/>
    </source>
</evidence>
<name>A0A3S0Z6U6_ELYCH</name>
<evidence type="ECO:0000313" key="4">
    <source>
        <dbReference type="Proteomes" id="UP000271974"/>
    </source>
</evidence>
<sequence>MNLIRRTNTLLLRTAFNQHHLPKTSCQSPILQCASCTIQQSVLPVHKRYKHSPTVAMSLEDLSSWQRMKWNMGFYGKLRVPNYKLKLSGYHLYICCTDFIDFPQFVQDINIPDTFASWFQLLQLHIWMLNVKLSQIGLEGILLKDNVYKAMWQNVEIRLDTFKDLLGSEKRNYMQHFYSSMILSTLYYDEGLIGTDKQLANALWISLYGMSKDVDPEKLELMVAYVRKQVYFHDQLDAEALMLPGYIPFLPLHEEKLDSAKAERDYQAILDSKK</sequence>
<comment type="similarity">
    <text evidence="1">Belongs to the CBP3 family.</text>
</comment>
<dbReference type="AlphaFoldDB" id="A0A3S0Z6U6"/>
<reference evidence="3 4" key="1">
    <citation type="submission" date="2019-01" db="EMBL/GenBank/DDBJ databases">
        <title>A draft genome assembly of the solar-powered sea slug Elysia chlorotica.</title>
        <authorList>
            <person name="Cai H."/>
            <person name="Li Q."/>
            <person name="Fang X."/>
            <person name="Li J."/>
            <person name="Curtis N.E."/>
            <person name="Altenburger A."/>
            <person name="Shibata T."/>
            <person name="Feng M."/>
            <person name="Maeda T."/>
            <person name="Schwartz J.A."/>
            <person name="Shigenobu S."/>
            <person name="Lundholm N."/>
            <person name="Nishiyama T."/>
            <person name="Yang H."/>
            <person name="Hasebe M."/>
            <person name="Li S."/>
            <person name="Pierce S.K."/>
            <person name="Wang J."/>
        </authorList>
    </citation>
    <scope>NUCLEOTIDE SEQUENCE [LARGE SCALE GENOMIC DNA]</scope>
    <source>
        <strain evidence="3">EC2010</strain>
        <tissue evidence="3">Whole organism of an adult</tissue>
    </source>
</reference>
<feature type="domain" description="Ubiquinol-cytochrome c chaperone" evidence="2">
    <location>
        <begin position="107"/>
        <end position="242"/>
    </location>
</feature>
<evidence type="ECO:0000313" key="3">
    <source>
        <dbReference type="EMBL" id="RUS70680.1"/>
    </source>
</evidence>
<dbReference type="PANTHER" id="PTHR12184:SF1">
    <property type="entry name" value="UBIQUINOL-CYTOCHROME-C REDUCTASE COMPLEX ASSEMBLY FACTOR 1"/>
    <property type="match status" value="1"/>
</dbReference>
<dbReference type="STRING" id="188477.A0A3S0Z6U6"/>
<comment type="caution">
    <text evidence="3">The sequence shown here is derived from an EMBL/GenBank/DDBJ whole genome shotgun (WGS) entry which is preliminary data.</text>
</comment>
<dbReference type="Pfam" id="PF03981">
    <property type="entry name" value="Ubiq_cyt_C_chap"/>
    <property type="match status" value="1"/>
</dbReference>
<gene>
    <name evidence="3" type="ORF">EGW08_021556</name>
</gene>
<dbReference type="GO" id="GO:0034551">
    <property type="term" value="P:mitochondrial respiratory chain complex III assembly"/>
    <property type="evidence" value="ECO:0007669"/>
    <property type="project" value="TreeGrafter"/>
</dbReference>
<dbReference type="OrthoDB" id="4007at2759"/>
<dbReference type="Proteomes" id="UP000271974">
    <property type="component" value="Unassembled WGS sequence"/>
</dbReference>
<proteinExistence type="inferred from homology"/>
<accession>A0A3S0Z6U6</accession>
<keyword evidence="4" id="KW-1185">Reference proteome</keyword>